<dbReference type="PANTHER" id="PTHR11908:SF157">
    <property type="entry name" value="XANTHINE DEHYDROGENASE SUBUNIT D-RELATED"/>
    <property type="match status" value="1"/>
</dbReference>
<dbReference type="SUPFAM" id="SSF56003">
    <property type="entry name" value="Molybdenum cofactor-binding domain"/>
    <property type="match status" value="1"/>
</dbReference>
<dbReference type="RefSeq" id="WP_234749667.1">
    <property type="nucleotide sequence ID" value="NZ_BAAAWN010000001.1"/>
</dbReference>
<evidence type="ECO:0000313" key="3">
    <source>
        <dbReference type="Proteomes" id="UP001589702"/>
    </source>
</evidence>
<dbReference type="InterPro" id="IPR016208">
    <property type="entry name" value="Ald_Oxase/xanthine_DH-like"/>
</dbReference>
<accession>A0ABV5Y7M5</accession>
<evidence type="ECO:0000259" key="1">
    <source>
        <dbReference type="SMART" id="SM01008"/>
    </source>
</evidence>
<dbReference type="SMART" id="SM01008">
    <property type="entry name" value="Ald_Xan_dh_C"/>
    <property type="match status" value="1"/>
</dbReference>
<reference evidence="2 3" key="1">
    <citation type="submission" date="2024-09" db="EMBL/GenBank/DDBJ databases">
        <authorList>
            <person name="Sun Q."/>
            <person name="Mori K."/>
        </authorList>
    </citation>
    <scope>NUCLEOTIDE SEQUENCE [LARGE SCALE GENOMIC DNA]</scope>
    <source>
        <strain evidence="2 3">JCM 1334</strain>
    </source>
</reference>
<keyword evidence="3" id="KW-1185">Reference proteome</keyword>
<dbReference type="PANTHER" id="PTHR11908">
    <property type="entry name" value="XANTHINE DEHYDROGENASE"/>
    <property type="match status" value="1"/>
</dbReference>
<dbReference type="Gene3D" id="3.30.365.10">
    <property type="entry name" value="Aldehyde oxidase/xanthine dehydrogenase, molybdopterin binding domain"/>
    <property type="match status" value="4"/>
</dbReference>
<dbReference type="Pfam" id="PF02738">
    <property type="entry name" value="MoCoBD_1"/>
    <property type="match status" value="1"/>
</dbReference>
<dbReference type="InterPro" id="IPR008274">
    <property type="entry name" value="AldOxase/xan_DH_MoCoBD1"/>
</dbReference>
<protein>
    <submittedName>
        <fullName evidence="2">Xanthine dehydrogenase family protein molybdopterin-binding subunit</fullName>
    </submittedName>
</protein>
<dbReference type="EMBL" id="JBHMBC010000040">
    <property type="protein sequence ID" value="MFB9822157.1"/>
    <property type="molecule type" value="Genomic_DNA"/>
</dbReference>
<dbReference type="InterPro" id="IPR036856">
    <property type="entry name" value="Ald_Oxase/Xan_DH_a/b_sf"/>
</dbReference>
<sequence>MSTARIGENLNRRDAEDKLRGRTQFTIDHFPRRTLHAALKRADVAAGRITAIDISAALALKGVRAIIFADDAPGIEGIGVYDRRLFASDYIRYYGEPIAAVAAESLNIAREAADLIKVTVEPLQPVVTMREALEPDARLVHPAWASYAQTEPGTRGRNVAWEASVVRGDTDAAFAREDVTVVESSFTVGRQNQAYMEPRVCVAEFKDGRYTLETSTQVPWSVRKVTAEILEVPESAVRVTVPAVGGAFGGKFETAVEPFAALLAKKTGRPVRIANTRQEEMLTAPARDNAEIKIRSAIDPDGRIVGREATVLMDAGAYSGETGFLTSMTSYTLGGVYELESVRLVSQAIYTNTPPTGAFRSCNGAYNSFALERHTQEICRTIGMDLMEFKKLNVVRDGSPSAIGQRNDGNILGPLLDRIDALSAASATSRRHTVVDGRLPDGRLFGEATVVGGWFVFVGPSASTVNLNPDGSVTVITSGVEIGSGSMMQSIPQIVSHTLGVDVSAVNVLAADTDASGYDVGVGGGRTTVSLGGASTAACEEVKKKMLAVAADYLEAAVEDLEFVDGAATVKGAPGIRMTVAKIAAHAQTTTGPLSGSGSFNKRGTVRASGCVAGHMVDGLEMPIYAAHNCEIAVDPDTGHIEVLAYRTVQDVGKAINPKAINGQIQGGIIQGLGYAIHEEITIADDGRIEQEGFETYRLPLATDSLPVEIELFEDAPSYGPFGVKGAGEIPIMSVGAAVACALASATGKDVQQLPLTPPRVQRILSNTEEPLSLEHISSDWRDNVLANASELEAEVLGAANLKLR</sequence>
<dbReference type="Pfam" id="PF20256">
    <property type="entry name" value="MoCoBD_2"/>
    <property type="match status" value="1"/>
</dbReference>
<feature type="domain" description="Aldehyde oxidase/xanthine dehydrogenase a/b hammerhead" evidence="1">
    <location>
        <begin position="20"/>
        <end position="124"/>
    </location>
</feature>
<dbReference type="InterPro" id="IPR046867">
    <property type="entry name" value="AldOxase/xan_DH_MoCoBD2"/>
</dbReference>
<dbReference type="Proteomes" id="UP001589702">
    <property type="component" value="Unassembled WGS sequence"/>
</dbReference>
<dbReference type="Pfam" id="PF01315">
    <property type="entry name" value="Ald_Xan_dh_C"/>
    <property type="match status" value="1"/>
</dbReference>
<dbReference type="Gene3D" id="3.90.1170.50">
    <property type="entry name" value="Aldehyde oxidase/xanthine dehydrogenase, a/b hammerhead"/>
    <property type="match status" value="1"/>
</dbReference>
<gene>
    <name evidence="2" type="ORF">ACFFP1_22050</name>
</gene>
<dbReference type="SUPFAM" id="SSF54665">
    <property type="entry name" value="CO dehydrogenase molybdoprotein N-domain-like"/>
    <property type="match status" value="1"/>
</dbReference>
<organism evidence="2 3">
    <name type="scientific">Arthrobacter ramosus</name>
    <dbReference type="NCBI Taxonomy" id="1672"/>
    <lineage>
        <taxon>Bacteria</taxon>
        <taxon>Bacillati</taxon>
        <taxon>Actinomycetota</taxon>
        <taxon>Actinomycetes</taxon>
        <taxon>Micrococcales</taxon>
        <taxon>Micrococcaceae</taxon>
        <taxon>Arthrobacter</taxon>
    </lineage>
</organism>
<dbReference type="InterPro" id="IPR000674">
    <property type="entry name" value="Ald_Oxase/Xan_DH_a/b"/>
</dbReference>
<comment type="caution">
    <text evidence="2">The sequence shown here is derived from an EMBL/GenBank/DDBJ whole genome shotgun (WGS) entry which is preliminary data.</text>
</comment>
<proteinExistence type="predicted"/>
<dbReference type="InterPro" id="IPR037165">
    <property type="entry name" value="AldOxase/xan_DH_Mopterin-bd_sf"/>
</dbReference>
<evidence type="ECO:0000313" key="2">
    <source>
        <dbReference type="EMBL" id="MFB9822157.1"/>
    </source>
</evidence>
<name>A0ABV5Y7M5_ARTRM</name>